<dbReference type="PATRIC" id="fig|1423769.4.peg.183"/>
<evidence type="ECO:0000259" key="6">
    <source>
        <dbReference type="Pfam" id="PF00155"/>
    </source>
</evidence>
<dbReference type="InterPro" id="IPR004839">
    <property type="entry name" value="Aminotransferase_I/II_large"/>
</dbReference>
<dbReference type="InterPro" id="IPR027619">
    <property type="entry name" value="C-S_lyase_PatB-like"/>
</dbReference>
<evidence type="ECO:0000256" key="2">
    <source>
        <dbReference type="ARBA" id="ARBA00012224"/>
    </source>
</evidence>
<dbReference type="PANTHER" id="PTHR43525:SF1">
    <property type="entry name" value="PROTEIN MALY"/>
    <property type="match status" value="1"/>
</dbReference>
<dbReference type="CDD" id="cd00609">
    <property type="entry name" value="AAT_like"/>
    <property type="match status" value="1"/>
</dbReference>
<reference evidence="7 8" key="1">
    <citation type="journal article" date="2015" name="Genome Announc.">
        <title>Expanding the biotechnology potential of lactobacilli through comparative genomics of 213 strains and associated genera.</title>
        <authorList>
            <person name="Sun Z."/>
            <person name="Harris H.M."/>
            <person name="McCann A."/>
            <person name="Guo C."/>
            <person name="Argimon S."/>
            <person name="Zhang W."/>
            <person name="Yang X."/>
            <person name="Jeffery I.B."/>
            <person name="Cooney J.C."/>
            <person name="Kagawa T.F."/>
            <person name="Liu W."/>
            <person name="Song Y."/>
            <person name="Salvetti E."/>
            <person name="Wrobel A."/>
            <person name="Rasinkangas P."/>
            <person name="Parkhill J."/>
            <person name="Rea M.C."/>
            <person name="O'Sullivan O."/>
            <person name="Ritari J."/>
            <person name="Douillard F.P."/>
            <person name="Paul Ross R."/>
            <person name="Yang R."/>
            <person name="Briner A.E."/>
            <person name="Felis G.E."/>
            <person name="de Vos W.M."/>
            <person name="Barrangou R."/>
            <person name="Klaenhammer T.R."/>
            <person name="Caufield P.W."/>
            <person name="Cui Y."/>
            <person name="Zhang H."/>
            <person name="O'Toole P.W."/>
        </authorList>
    </citation>
    <scope>NUCLEOTIDE SEQUENCE [LARGE SCALE GENOMIC DNA]</scope>
    <source>
        <strain evidence="7 8">DSM 13343</strain>
    </source>
</reference>
<dbReference type="SUPFAM" id="SSF53383">
    <property type="entry name" value="PLP-dependent transferases"/>
    <property type="match status" value="1"/>
</dbReference>
<proteinExistence type="inferred from homology"/>
<dbReference type="InterPro" id="IPR051798">
    <property type="entry name" value="Class-II_PLP-Dep_Aminotrans"/>
</dbReference>
<dbReference type="RefSeq" id="WP_056962837.1">
    <property type="nucleotide sequence ID" value="NZ_AZEU01000088.1"/>
</dbReference>
<keyword evidence="4 7" id="KW-0456">Lyase</keyword>
<evidence type="ECO:0000256" key="3">
    <source>
        <dbReference type="ARBA" id="ARBA00022898"/>
    </source>
</evidence>
<dbReference type="EC" id="4.4.1.13" evidence="2"/>
<dbReference type="InterPro" id="IPR015421">
    <property type="entry name" value="PyrdxlP-dep_Trfase_major"/>
</dbReference>
<dbReference type="EMBL" id="AZEU01000088">
    <property type="protein sequence ID" value="KRL48130.1"/>
    <property type="molecule type" value="Genomic_DNA"/>
</dbReference>
<dbReference type="AlphaFoldDB" id="A0A0R1R211"/>
<dbReference type="GO" id="GO:0030170">
    <property type="term" value="F:pyridoxal phosphate binding"/>
    <property type="evidence" value="ECO:0007669"/>
    <property type="project" value="InterPro"/>
</dbReference>
<sequence>MFDFTTVPNRRGGDSIKWSGPEKELPMWIADMDFQTAPAVIEALQQKVATGIFGYEEPPREYFQAVSDWYETRHQTAIPLDWQLFATGVIPALSASIRRVTNAGDNVVVQTPVYNMFFNSIENAGRHVLPAELAYDRATHTYHIDWDGLESALAEPLTTAMVVCNPHNPIGQIWTRDELTRIAELCKQNGVTLIADEIHGDLTLNGHEYTPTFSLPEALRQNLITLVSPSKAFNLAAIHAATVIVSNPTLRANIARGLGVYEVNEPNLTAIPASIAAYTKGAEWFDALRQQLNANLQTVQQFDLGDAIVTPATANYLLWLDISAYTHDSAKLADFLETKVGLKLNAGSDYRGNGHDFLRLNIACPQALLQDGLTRLQQGLNLYRKDFND</sequence>
<comment type="caution">
    <text evidence="7">The sequence shown here is derived from an EMBL/GenBank/DDBJ whole genome shotgun (WGS) entry which is preliminary data.</text>
</comment>
<protein>
    <recommendedName>
        <fullName evidence="2">cysteine-S-conjugate beta-lyase</fullName>
        <ecNumber evidence="2">4.4.1.13</ecNumber>
    </recommendedName>
</protein>
<dbReference type="Gene3D" id="3.40.640.10">
    <property type="entry name" value="Type I PLP-dependent aspartate aminotransferase-like (Major domain)"/>
    <property type="match status" value="1"/>
</dbReference>
<comment type="cofactor">
    <cofactor evidence="1">
        <name>pyridoxal 5'-phosphate</name>
        <dbReference type="ChEBI" id="CHEBI:597326"/>
    </cofactor>
</comment>
<dbReference type="GO" id="GO:0047804">
    <property type="term" value="F:cysteine-S-conjugate beta-lyase activity"/>
    <property type="evidence" value="ECO:0007669"/>
    <property type="project" value="UniProtKB-EC"/>
</dbReference>
<dbReference type="NCBIfam" id="TIGR04350">
    <property type="entry name" value="C_S_lyase_PatB"/>
    <property type="match status" value="1"/>
</dbReference>
<dbReference type="InterPro" id="IPR015424">
    <property type="entry name" value="PyrdxlP-dep_Trfase"/>
</dbReference>
<evidence type="ECO:0000256" key="1">
    <source>
        <dbReference type="ARBA" id="ARBA00001933"/>
    </source>
</evidence>
<keyword evidence="3" id="KW-0663">Pyridoxal phosphate</keyword>
<evidence type="ECO:0000256" key="4">
    <source>
        <dbReference type="ARBA" id="ARBA00023239"/>
    </source>
</evidence>
<name>A0A0R1R211_9LACO</name>
<comment type="similarity">
    <text evidence="5">Belongs to the class-II pyridoxal-phosphate-dependent aminotransferase family. MalY/PatB cystathionine beta-lyase subfamily.</text>
</comment>
<evidence type="ECO:0000256" key="5">
    <source>
        <dbReference type="ARBA" id="ARBA00037974"/>
    </source>
</evidence>
<dbReference type="Pfam" id="PF00155">
    <property type="entry name" value="Aminotran_1_2"/>
    <property type="match status" value="1"/>
</dbReference>
<keyword evidence="8" id="KW-1185">Reference proteome</keyword>
<dbReference type="Gene3D" id="3.90.1150.10">
    <property type="entry name" value="Aspartate Aminotransferase, domain 1"/>
    <property type="match status" value="1"/>
</dbReference>
<dbReference type="PANTHER" id="PTHR43525">
    <property type="entry name" value="PROTEIN MALY"/>
    <property type="match status" value="1"/>
</dbReference>
<organism evidence="7 8">
    <name type="scientific">Lacticaseibacillus manihotivorans DSM 13343 = JCM 12514</name>
    <dbReference type="NCBI Taxonomy" id="1423769"/>
    <lineage>
        <taxon>Bacteria</taxon>
        <taxon>Bacillati</taxon>
        <taxon>Bacillota</taxon>
        <taxon>Bacilli</taxon>
        <taxon>Lactobacillales</taxon>
        <taxon>Lactobacillaceae</taxon>
        <taxon>Lacticaseibacillus</taxon>
    </lineage>
</organism>
<dbReference type="OrthoDB" id="9802872at2"/>
<dbReference type="Proteomes" id="UP000051790">
    <property type="component" value="Unassembled WGS sequence"/>
</dbReference>
<gene>
    <name evidence="7" type="ORF">FD01_GL000167</name>
</gene>
<evidence type="ECO:0000313" key="7">
    <source>
        <dbReference type="EMBL" id="KRL48130.1"/>
    </source>
</evidence>
<feature type="domain" description="Aminotransferase class I/classII large" evidence="6">
    <location>
        <begin position="31"/>
        <end position="375"/>
    </location>
</feature>
<accession>A0A0R1R211</accession>
<dbReference type="InterPro" id="IPR015422">
    <property type="entry name" value="PyrdxlP-dep_Trfase_small"/>
</dbReference>
<evidence type="ECO:0000313" key="8">
    <source>
        <dbReference type="Proteomes" id="UP000051790"/>
    </source>
</evidence>